<evidence type="ECO:0000313" key="2">
    <source>
        <dbReference type="Proteomes" id="UP001156873"/>
    </source>
</evidence>
<name>A0ABT6JUJ6_9GAMM</name>
<proteinExistence type="predicted"/>
<gene>
    <name evidence="1" type="ORF">QFW81_09465</name>
</gene>
<reference evidence="1 2" key="1">
    <citation type="submission" date="2023-04" db="EMBL/GenBank/DDBJ databases">
        <title>Luteimonas sp. M1R5S59.</title>
        <authorList>
            <person name="Sun J.-Q."/>
        </authorList>
    </citation>
    <scope>NUCLEOTIDE SEQUENCE [LARGE SCALE GENOMIC DNA]</scope>
    <source>
        <strain evidence="1 2">M1R5S59</strain>
    </source>
</reference>
<accession>A0ABT6JUJ6</accession>
<sequence>MTAPGSLDGFIDKWRARWPEWGIAEAFIARDQRPRAAAWFALLQELRDAAWAGSEPAPGLAKLAWWQEELRGWARGARRHPLGEALQRLDADWEALGRALAALPATRDPDDLRADHGALRTWVGAVLACEADLFGGVEPPPGTVDACVGAHRVERALARGDLDAALRQQADLGHAAALSRPRRLHQAVLRERLRLTTAEDAGLRRVPPLRMLWAGWRAARG</sequence>
<dbReference type="EMBL" id="JARXRO010000015">
    <property type="protein sequence ID" value="MDH5834150.1"/>
    <property type="molecule type" value="Genomic_DNA"/>
</dbReference>
<evidence type="ECO:0000313" key="1">
    <source>
        <dbReference type="EMBL" id="MDH5834150.1"/>
    </source>
</evidence>
<keyword evidence="2" id="KW-1185">Reference proteome</keyword>
<protein>
    <submittedName>
        <fullName evidence="1">Phytoene/squalene synthase family protein</fullName>
    </submittedName>
</protein>
<dbReference type="Proteomes" id="UP001156873">
    <property type="component" value="Unassembled WGS sequence"/>
</dbReference>
<dbReference type="InterPro" id="IPR008949">
    <property type="entry name" value="Isoprenoid_synthase_dom_sf"/>
</dbReference>
<comment type="caution">
    <text evidence="1">The sequence shown here is derived from an EMBL/GenBank/DDBJ whole genome shotgun (WGS) entry which is preliminary data.</text>
</comment>
<dbReference type="SUPFAM" id="SSF48576">
    <property type="entry name" value="Terpenoid synthases"/>
    <property type="match status" value="1"/>
</dbReference>
<organism evidence="1 2">
    <name type="scientific">Luteimonas kalidii</name>
    <dbReference type="NCBI Taxonomy" id="3042025"/>
    <lineage>
        <taxon>Bacteria</taxon>
        <taxon>Pseudomonadati</taxon>
        <taxon>Pseudomonadota</taxon>
        <taxon>Gammaproteobacteria</taxon>
        <taxon>Lysobacterales</taxon>
        <taxon>Lysobacteraceae</taxon>
        <taxon>Luteimonas</taxon>
    </lineage>
</organism>
<dbReference type="RefSeq" id="WP_280578498.1">
    <property type="nucleotide sequence ID" value="NZ_JARXRO010000015.1"/>
</dbReference>